<dbReference type="Gene3D" id="1.20.1280.50">
    <property type="match status" value="1"/>
</dbReference>
<dbReference type="Proteomes" id="UP001215598">
    <property type="component" value="Unassembled WGS sequence"/>
</dbReference>
<proteinExistence type="predicted"/>
<dbReference type="InterPro" id="IPR036047">
    <property type="entry name" value="F-box-like_dom_sf"/>
</dbReference>
<dbReference type="Pfam" id="PF12937">
    <property type="entry name" value="F-box-like"/>
    <property type="match status" value="1"/>
</dbReference>
<sequence length="586" mass="66006">MSADISFDSIYKCPPFRISHLLADEPRVLEMLRTNNAPANSSEVAHFRGLADEGGLELARYDVEVGRIETILDQLLFQRGSLARHVDRYKSIVAPIRRLPPELLIEIFDLCGHPSAADLNLLPVSQVCSYWRRIAVGTPSLWSHLDLDVKLWRSSGLTSRTLLARLDSSLQRGGNVPLTLQVDLQRDDPYDINIVKTLVKHAPRWRHLHFSGELESFAFLTSVTPDLPLLDSLSISDVGEFEIELDFFERAAGLRSFTFKGEVSRIPTVRWEGLQSFQYRDLGGVLELSGPLSLMCRLPPGAKFSAVLDTSKVDVLFPDSPQIVSDVGSFSLALYIQPFHEQINGVLGEIFGAITLPRLQSLTLHHEWYTLSPVWSPTSFFDFASRSSLHTNLIQLDLRIIISEDELLQCLVVLPLLQHLTIADSVGYGTPPLVTDHLLRRLAWISDEDCLIPRLHSFTCTSLRTFTDEVLSEFLTSRAVPRLRSENDGKPFHTTVWRLFTYSRELSPWFHNQVHELIKRGDLVFEDGLDPSQLANPTLWNHGSPVTASSGSRSRSRSPSPASMGFVPIHRSLSTVTERTEEEDLW</sequence>
<reference evidence="3" key="1">
    <citation type="submission" date="2023-03" db="EMBL/GenBank/DDBJ databases">
        <title>Massive genome expansion in bonnet fungi (Mycena s.s.) driven by repeated elements and novel gene families across ecological guilds.</title>
        <authorList>
            <consortium name="Lawrence Berkeley National Laboratory"/>
            <person name="Harder C.B."/>
            <person name="Miyauchi S."/>
            <person name="Viragh M."/>
            <person name="Kuo A."/>
            <person name="Thoen E."/>
            <person name="Andreopoulos B."/>
            <person name="Lu D."/>
            <person name="Skrede I."/>
            <person name="Drula E."/>
            <person name="Henrissat B."/>
            <person name="Morin E."/>
            <person name="Kohler A."/>
            <person name="Barry K."/>
            <person name="LaButti K."/>
            <person name="Morin E."/>
            <person name="Salamov A."/>
            <person name="Lipzen A."/>
            <person name="Mereny Z."/>
            <person name="Hegedus B."/>
            <person name="Baldrian P."/>
            <person name="Stursova M."/>
            <person name="Weitz H."/>
            <person name="Taylor A."/>
            <person name="Grigoriev I.V."/>
            <person name="Nagy L.G."/>
            <person name="Martin F."/>
            <person name="Kauserud H."/>
        </authorList>
    </citation>
    <scope>NUCLEOTIDE SEQUENCE</scope>
    <source>
        <strain evidence="3">CBHHK182m</strain>
    </source>
</reference>
<organism evidence="3 4">
    <name type="scientific">Mycena metata</name>
    <dbReference type="NCBI Taxonomy" id="1033252"/>
    <lineage>
        <taxon>Eukaryota</taxon>
        <taxon>Fungi</taxon>
        <taxon>Dikarya</taxon>
        <taxon>Basidiomycota</taxon>
        <taxon>Agaricomycotina</taxon>
        <taxon>Agaricomycetes</taxon>
        <taxon>Agaricomycetidae</taxon>
        <taxon>Agaricales</taxon>
        <taxon>Marasmiineae</taxon>
        <taxon>Mycenaceae</taxon>
        <taxon>Mycena</taxon>
    </lineage>
</organism>
<dbReference type="InterPro" id="IPR001810">
    <property type="entry name" value="F-box_dom"/>
</dbReference>
<name>A0AAD7H7S4_9AGAR</name>
<comment type="caution">
    <text evidence="3">The sequence shown here is derived from an EMBL/GenBank/DDBJ whole genome shotgun (WGS) entry which is preliminary data.</text>
</comment>
<gene>
    <name evidence="3" type="ORF">B0H16DRAFT_1702027</name>
</gene>
<evidence type="ECO:0000313" key="4">
    <source>
        <dbReference type="Proteomes" id="UP001215598"/>
    </source>
</evidence>
<evidence type="ECO:0000313" key="3">
    <source>
        <dbReference type="EMBL" id="KAJ7714506.1"/>
    </source>
</evidence>
<dbReference type="PANTHER" id="PTHR38926:SF5">
    <property type="entry name" value="F-BOX AND LEUCINE-RICH REPEAT PROTEIN 6"/>
    <property type="match status" value="1"/>
</dbReference>
<accession>A0AAD7H7S4</accession>
<dbReference type="EMBL" id="JARKIB010000324">
    <property type="protein sequence ID" value="KAJ7714506.1"/>
    <property type="molecule type" value="Genomic_DNA"/>
</dbReference>
<feature type="region of interest" description="Disordered" evidence="1">
    <location>
        <begin position="536"/>
        <end position="573"/>
    </location>
</feature>
<evidence type="ECO:0000256" key="1">
    <source>
        <dbReference type="SAM" id="MobiDB-lite"/>
    </source>
</evidence>
<protein>
    <recommendedName>
        <fullName evidence="2">F-box domain-containing protein</fullName>
    </recommendedName>
</protein>
<dbReference type="AlphaFoldDB" id="A0AAD7H7S4"/>
<feature type="compositionally biased region" description="Low complexity" evidence="1">
    <location>
        <begin position="543"/>
        <end position="563"/>
    </location>
</feature>
<feature type="domain" description="F-box" evidence="2">
    <location>
        <begin position="96"/>
        <end position="147"/>
    </location>
</feature>
<evidence type="ECO:0000259" key="2">
    <source>
        <dbReference type="Pfam" id="PF12937"/>
    </source>
</evidence>
<dbReference type="SUPFAM" id="SSF81383">
    <property type="entry name" value="F-box domain"/>
    <property type="match status" value="1"/>
</dbReference>
<dbReference type="PANTHER" id="PTHR38926">
    <property type="entry name" value="F-BOX DOMAIN CONTAINING PROTEIN, EXPRESSED"/>
    <property type="match status" value="1"/>
</dbReference>
<keyword evidence="4" id="KW-1185">Reference proteome</keyword>